<reference evidence="2 3" key="1">
    <citation type="submission" date="2018-11" db="EMBL/GenBank/DDBJ databases">
        <title>Whole genome sequence of Streptomyces chrestomyceticus NBRC 13444(T).</title>
        <authorList>
            <person name="Komaki H."/>
            <person name="Tamura T."/>
        </authorList>
    </citation>
    <scope>NUCLEOTIDE SEQUENCE [LARGE SCALE GENOMIC DNA]</scope>
    <source>
        <strain evidence="2 3">NBRC 13444</strain>
    </source>
</reference>
<sequence length="222" mass="24248">MNNFTTTPWEWAQDPNAVMWCLTFTRGISPHDVLSRYGADHQTAQLLDRQQAAVLSKDSPPDGSVLRAGPLGEWSFCFEDYGVMGAMPGPLSALSHGTETLSVLMGGDGMNGFAHWRDSQCTERFEPGFSNTKPNPPHPWWDRVQGRLDASGEEYPGLVPVLEAIADHSSTVLDTLTLHGPLLTLWLDDSSRAPDPTPRPHPAVSQQLGRPLGSLVLPPTDQ</sequence>
<accession>A0A7U9KVP6</accession>
<organism evidence="2 3">
    <name type="scientific">Streptomyces chrestomyceticus JCM 4735</name>
    <dbReference type="NCBI Taxonomy" id="1306181"/>
    <lineage>
        <taxon>Bacteria</taxon>
        <taxon>Bacillati</taxon>
        <taxon>Actinomycetota</taxon>
        <taxon>Actinomycetes</taxon>
        <taxon>Kitasatosporales</taxon>
        <taxon>Streptomycetaceae</taxon>
        <taxon>Streptomyces</taxon>
    </lineage>
</organism>
<dbReference type="AlphaFoldDB" id="A0A7U9KVP6"/>
<name>A0A7U9KVP6_9ACTN</name>
<evidence type="ECO:0000313" key="3">
    <source>
        <dbReference type="Proteomes" id="UP000287830"/>
    </source>
</evidence>
<comment type="caution">
    <text evidence="2">The sequence shown here is derived from an EMBL/GenBank/DDBJ whole genome shotgun (WGS) entry which is preliminary data.</text>
</comment>
<dbReference type="RefSeq" id="WP_125045507.1">
    <property type="nucleotide sequence ID" value="NZ_BHZC01000001.1"/>
</dbReference>
<evidence type="ECO:0000256" key="1">
    <source>
        <dbReference type="SAM" id="MobiDB-lite"/>
    </source>
</evidence>
<feature type="region of interest" description="Disordered" evidence="1">
    <location>
        <begin position="191"/>
        <end position="222"/>
    </location>
</feature>
<dbReference type="Pfam" id="PF20062">
    <property type="entry name" value="DUF6461"/>
    <property type="match status" value="1"/>
</dbReference>
<dbReference type="EMBL" id="BHZC01000001">
    <property type="protein sequence ID" value="GCD35623.1"/>
    <property type="molecule type" value="Genomic_DNA"/>
</dbReference>
<evidence type="ECO:0000313" key="2">
    <source>
        <dbReference type="EMBL" id="GCD35623.1"/>
    </source>
</evidence>
<dbReference type="GeneID" id="95622285"/>
<proteinExistence type="predicted"/>
<gene>
    <name evidence="2" type="ORF">OEIGOIKO_03369</name>
</gene>
<dbReference type="InterPro" id="IPR045592">
    <property type="entry name" value="DUF6461"/>
</dbReference>
<dbReference type="OrthoDB" id="4143706at2"/>
<protein>
    <submittedName>
        <fullName evidence="2">Uncharacterized protein</fullName>
    </submittedName>
</protein>
<dbReference type="Proteomes" id="UP000287830">
    <property type="component" value="Unassembled WGS sequence"/>
</dbReference>